<organism evidence="4">
    <name type="scientific">Caldithrix abyssi</name>
    <dbReference type="NCBI Taxonomy" id="187145"/>
    <lineage>
        <taxon>Bacteria</taxon>
        <taxon>Pseudomonadati</taxon>
        <taxon>Calditrichota</taxon>
        <taxon>Calditrichia</taxon>
        <taxon>Calditrichales</taxon>
        <taxon>Calditrichaceae</taxon>
        <taxon>Caldithrix</taxon>
    </lineage>
</organism>
<reference evidence="4" key="1">
    <citation type="journal article" date="2020" name="mSystems">
        <title>Genome- and Community-Level Interaction Insights into Carbon Utilization and Element Cycling Functions of Hydrothermarchaeota in Hydrothermal Sediment.</title>
        <authorList>
            <person name="Zhou Z."/>
            <person name="Liu Y."/>
            <person name="Xu W."/>
            <person name="Pan J."/>
            <person name="Luo Z.H."/>
            <person name="Li M."/>
        </authorList>
    </citation>
    <scope>NUCLEOTIDE SEQUENCE [LARGE SCALE GENOMIC DNA]</scope>
    <source>
        <strain evidence="4">HyVt-456</strain>
    </source>
</reference>
<protein>
    <submittedName>
        <fullName evidence="4">Sugar kinase</fullName>
    </submittedName>
</protein>
<evidence type="ECO:0000256" key="2">
    <source>
        <dbReference type="ARBA" id="ARBA00022777"/>
    </source>
</evidence>
<evidence type="ECO:0000259" key="3">
    <source>
        <dbReference type="Pfam" id="PF00294"/>
    </source>
</evidence>
<accession>A0A7V1PW14</accession>
<dbReference type="InterPro" id="IPR011611">
    <property type="entry name" value="PfkB_dom"/>
</dbReference>
<dbReference type="SUPFAM" id="SSF53613">
    <property type="entry name" value="Ribokinase-like"/>
    <property type="match status" value="1"/>
</dbReference>
<dbReference type="InterPro" id="IPR029056">
    <property type="entry name" value="Ribokinase-like"/>
</dbReference>
<keyword evidence="1" id="KW-0808">Transferase</keyword>
<evidence type="ECO:0000313" key="4">
    <source>
        <dbReference type="EMBL" id="HED12012.1"/>
    </source>
</evidence>
<dbReference type="Proteomes" id="UP000886005">
    <property type="component" value="Unassembled WGS sequence"/>
</dbReference>
<dbReference type="GO" id="GO:0005829">
    <property type="term" value="C:cytosol"/>
    <property type="evidence" value="ECO:0007669"/>
    <property type="project" value="TreeGrafter"/>
</dbReference>
<proteinExistence type="predicted"/>
<dbReference type="PROSITE" id="PS00584">
    <property type="entry name" value="PFKB_KINASES_2"/>
    <property type="match status" value="1"/>
</dbReference>
<comment type="caution">
    <text evidence="4">The sequence shown here is derived from an EMBL/GenBank/DDBJ whole genome shotgun (WGS) entry which is preliminary data.</text>
</comment>
<gene>
    <name evidence="4" type="ORF">ENJ10_15075</name>
</gene>
<dbReference type="PANTHER" id="PTHR10584">
    <property type="entry name" value="SUGAR KINASE"/>
    <property type="match status" value="1"/>
</dbReference>
<dbReference type="EMBL" id="DRLD01000430">
    <property type="protein sequence ID" value="HED12012.1"/>
    <property type="molecule type" value="Genomic_DNA"/>
</dbReference>
<dbReference type="AlphaFoldDB" id="A0A7V1PW14"/>
<dbReference type="InterPro" id="IPR002173">
    <property type="entry name" value="Carboh/pur_kinase_PfkB_CS"/>
</dbReference>
<dbReference type="Gene3D" id="3.40.1190.20">
    <property type="match status" value="1"/>
</dbReference>
<dbReference type="Pfam" id="PF00294">
    <property type="entry name" value="PfkB"/>
    <property type="match status" value="1"/>
</dbReference>
<dbReference type="GO" id="GO:0016301">
    <property type="term" value="F:kinase activity"/>
    <property type="evidence" value="ECO:0007669"/>
    <property type="project" value="UniProtKB-KW"/>
</dbReference>
<sequence length="299" mass="33752">MSILVVGSIAYDSVETPFGKRDNALGGSTLYFSSAASLFAPVHVVGVIGDDFNPADIDFLKQRRVNFDGMVEAAGKTFRWGGVYHKNMNMRDTLFTDLNVFETFDPVLPDHYKSLDYLFLANIDPDLQLKVLDQMHKPKAVILDTMNFWISGKKESLTRVIQRTDILIINDEELIEYTGTENFLEGLRHITALGPKVVVIKRGMYGAVLYNAGRFFFAPAYPLPEVKDPTGAGDTFAGGFIGYLAEQDNLDEITLRRALVYGSTTASFTVEQFSMDRLKEIGRFEVDNRWNEFKEMMQF</sequence>
<dbReference type="PANTHER" id="PTHR10584:SF166">
    <property type="entry name" value="RIBOKINASE"/>
    <property type="match status" value="1"/>
</dbReference>
<name>A0A7V1PW14_CALAY</name>
<feature type="domain" description="Carbohydrate kinase PfkB" evidence="3">
    <location>
        <begin position="35"/>
        <end position="274"/>
    </location>
</feature>
<keyword evidence="2 4" id="KW-0418">Kinase</keyword>
<evidence type="ECO:0000256" key="1">
    <source>
        <dbReference type="ARBA" id="ARBA00022679"/>
    </source>
</evidence>